<gene>
    <name evidence="2" type="ORF">Q9312_16345</name>
</gene>
<dbReference type="AlphaFoldDB" id="A0AA51RSK2"/>
<feature type="transmembrane region" description="Helical" evidence="1">
    <location>
        <begin position="45"/>
        <end position="63"/>
    </location>
</feature>
<name>A0AA51RSK2_9GAMM</name>
<protein>
    <submittedName>
        <fullName evidence="2">Uncharacterized protein</fullName>
    </submittedName>
</protein>
<dbReference type="EMBL" id="CP133548">
    <property type="protein sequence ID" value="WMS86792.1"/>
    <property type="molecule type" value="Genomic_DNA"/>
</dbReference>
<dbReference type="Proteomes" id="UP001239782">
    <property type="component" value="Chromosome"/>
</dbReference>
<evidence type="ECO:0000313" key="3">
    <source>
        <dbReference type="Proteomes" id="UP001239782"/>
    </source>
</evidence>
<dbReference type="KEGG" id="plei:Q9312_16345"/>
<keyword evidence="3" id="KW-1185">Reference proteome</keyword>
<proteinExistence type="predicted"/>
<sequence length="84" mass="8807">MSNENSEHAVLSNEGSAQSPAFQIVSAILLAVLGTTALYFELPGWGLILTAGLLTAITAVDYLKSRNNKKSEKASATQRIGGLS</sequence>
<organism evidence="2 3">
    <name type="scientific">Pleionea litopenaei</name>
    <dbReference type="NCBI Taxonomy" id="3070815"/>
    <lineage>
        <taxon>Bacteria</taxon>
        <taxon>Pseudomonadati</taxon>
        <taxon>Pseudomonadota</taxon>
        <taxon>Gammaproteobacteria</taxon>
        <taxon>Oceanospirillales</taxon>
        <taxon>Pleioneaceae</taxon>
        <taxon>Pleionea</taxon>
    </lineage>
</organism>
<keyword evidence="1" id="KW-0472">Membrane</keyword>
<feature type="transmembrane region" description="Helical" evidence="1">
    <location>
        <begin position="21"/>
        <end position="39"/>
    </location>
</feature>
<accession>A0AA51RSK2</accession>
<evidence type="ECO:0000313" key="2">
    <source>
        <dbReference type="EMBL" id="WMS86792.1"/>
    </source>
</evidence>
<keyword evidence="1" id="KW-0812">Transmembrane</keyword>
<evidence type="ECO:0000256" key="1">
    <source>
        <dbReference type="SAM" id="Phobius"/>
    </source>
</evidence>
<dbReference type="RefSeq" id="WP_309201937.1">
    <property type="nucleotide sequence ID" value="NZ_CP133548.1"/>
</dbReference>
<keyword evidence="1" id="KW-1133">Transmembrane helix</keyword>
<reference evidence="2 3" key="1">
    <citation type="submission" date="2023-08" db="EMBL/GenBank/DDBJ databases">
        <title>Pleionea litopenaei sp. nov., isolated from stomach of juvenile Litopenaeus vannamei.</title>
        <authorList>
            <person name="Rho A.M."/>
            <person name="Hwang C.Y."/>
        </authorList>
    </citation>
    <scope>NUCLEOTIDE SEQUENCE [LARGE SCALE GENOMIC DNA]</scope>
    <source>
        <strain evidence="2 3">HL-JVS1</strain>
    </source>
</reference>